<organism evidence="16 17">
    <name type="scientific">Coemansia spiralis</name>
    <dbReference type="NCBI Taxonomy" id="417178"/>
    <lineage>
        <taxon>Eukaryota</taxon>
        <taxon>Fungi</taxon>
        <taxon>Fungi incertae sedis</taxon>
        <taxon>Zoopagomycota</taxon>
        <taxon>Kickxellomycotina</taxon>
        <taxon>Kickxellomycetes</taxon>
        <taxon>Kickxellales</taxon>
        <taxon>Kickxellaceae</taxon>
        <taxon>Coemansia</taxon>
    </lineage>
</organism>
<gene>
    <name evidence="16" type="primary">GRS1</name>
    <name evidence="16" type="ORF">IWW39_001994</name>
</gene>
<dbReference type="SUPFAM" id="SSF52954">
    <property type="entry name" value="Class II aaRS ABD-related"/>
    <property type="match status" value="1"/>
</dbReference>
<keyword evidence="6 16" id="KW-0436">Ligase</keyword>
<dbReference type="CDD" id="cd00858">
    <property type="entry name" value="GlyRS_anticodon"/>
    <property type="match status" value="1"/>
</dbReference>
<dbReference type="FunFam" id="3.30.930.10:FF:000010">
    <property type="entry name" value="Glycyl-tRNA synthetase 1"/>
    <property type="match status" value="1"/>
</dbReference>
<dbReference type="CDD" id="cd00774">
    <property type="entry name" value="GlyRS-like_core"/>
    <property type="match status" value="1"/>
</dbReference>
<evidence type="ECO:0000313" key="17">
    <source>
        <dbReference type="Proteomes" id="UP001151516"/>
    </source>
</evidence>
<dbReference type="EMBL" id="JANBTX010000040">
    <property type="protein sequence ID" value="KAJ2688689.1"/>
    <property type="molecule type" value="Genomic_DNA"/>
</dbReference>
<evidence type="ECO:0000256" key="14">
    <source>
        <dbReference type="SAM" id="MobiDB-lite"/>
    </source>
</evidence>
<keyword evidence="10" id="KW-0648">Protein biosynthesis</keyword>
<sequence length="713" mass="79111">MPVTAQFARAYRITFNALTARSPLITRVPLPATSVRRLYSTDRLAENMTDSNLSIDRAALDSLVLKRFFYAQSFSIYNGVAGLYDFGPTGAALQQNLISLWRQHFVIEEDMLEVDCSIMTPAEVLKTSGHVEKFADWMCKDTKDGSVMRADHLVEAVLEARLEGDILARKMAGVSISSEAGPSAAAKPDAKKNKKKGGPIAATKLENSVIEEFKFILAQIDNYDGQGLADLITKYDIRNPDTGNPVTAPAMFNLMFESSIGPSGNLKGYLRPETAQGQFVNFSRLLEFNNQKMPFASAMVGRSFRNEIAPRQGLLRVREFTMAEVEHYVDPENKDHPRFSEVAHIELPLLPSQVQLEGKSTPIMMRIGDAVASGTVDNQTLGYFLARIYLYLMAVGIKHELLRFRQHLPNEMAHYATDCWDAEIKTSHGWIECVGCADRSAYDLTKHATYTKEKLCVRESYPEPLVTVKLVCETNSKVFGPKLKRAAKPVEEYLKLLPETDLTAIQSKLSKDGKATVVLSGTAADGEYEITPDMVTIETRTITEHVREYTPNVIEPSFGIGRILYSLLEHSFNVRAGDEQRSFFSFKPAVAPFKCLVLPLSGHASFAKPLQDVARRLRAGGVPARVDDAASASIGRRYARNDELGTPFAITVDFQTADDGTVTLRERDTTKQIRASTDEIVELVKCLVHGSTTWDNVLSKHPLVNTSSSDNMD</sequence>
<dbReference type="InterPro" id="IPR006195">
    <property type="entry name" value="aa-tRNA-synth_II"/>
</dbReference>
<evidence type="ECO:0000256" key="7">
    <source>
        <dbReference type="ARBA" id="ARBA00022679"/>
    </source>
</evidence>
<evidence type="ECO:0000256" key="1">
    <source>
        <dbReference type="ARBA" id="ARBA00004496"/>
    </source>
</evidence>
<comment type="caution">
    <text evidence="16">The sequence shown here is derived from an EMBL/GenBank/DDBJ whole genome shotgun (WGS) entry which is preliminary data.</text>
</comment>
<keyword evidence="11" id="KW-0030">Aminoacyl-tRNA synthetase</keyword>
<evidence type="ECO:0000256" key="11">
    <source>
        <dbReference type="ARBA" id="ARBA00023146"/>
    </source>
</evidence>
<evidence type="ECO:0000256" key="2">
    <source>
        <dbReference type="ARBA" id="ARBA00008226"/>
    </source>
</evidence>
<keyword evidence="7" id="KW-0808">Transferase</keyword>
<evidence type="ECO:0000256" key="4">
    <source>
        <dbReference type="ARBA" id="ARBA00012829"/>
    </source>
</evidence>
<proteinExistence type="inferred from homology"/>
<dbReference type="Proteomes" id="UP001151516">
    <property type="component" value="Unassembled WGS sequence"/>
</dbReference>
<dbReference type="PANTHER" id="PTHR10745:SF0">
    <property type="entry name" value="GLYCINE--TRNA LIGASE"/>
    <property type="match status" value="1"/>
</dbReference>
<dbReference type="InterPro" id="IPR033731">
    <property type="entry name" value="GlyRS-like_core"/>
</dbReference>
<keyword evidence="5" id="KW-0963">Cytoplasm</keyword>
<dbReference type="Gene3D" id="3.40.50.800">
    <property type="entry name" value="Anticodon-binding domain"/>
    <property type="match status" value="1"/>
</dbReference>
<accession>A0A9W8GLA7</accession>
<dbReference type="GO" id="GO:0016740">
    <property type="term" value="F:transferase activity"/>
    <property type="evidence" value="ECO:0007669"/>
    <property type="project" value="UniProtKB-KW"/>
</dbReference>
<dbReference type="OrthoDB" id="57698at2759"/>
<dbReference type="InterPro" id="IPR002315">
    <property type="entry name" value="tRNA-synt_gly"/>
</dbReference>
<comment type="catalytic activity">
    <reaction evidence="13">
        <text>2 ATP + H(+) = P(1),P(4)-bis(5'-adenosyl) tetraphosphate + diphosphate</text>
        <dbReference type="Rhea" id="RHEA:34935"/>
        <dbReference type="ChEBI" id="CHEBI:15378"/>
        <dbReference type="ChEBI" id="CHEBI:30616"/>
        <dbReference type="ChEBI" id="CHEBI:33019"/>
        <dbReference type="ChEBI" id="CHEBI:58141"/>
    </reaction>
</comment>
<evidence type="ECO:0000256" key="6">
    <source>
        <dbReference type="ARBA" id="ARBA00022598"/>
    </source>
</evidence>
<dbReference type="PRINTS" id="PR01043">
    <property type="entry name" value="TRNASYNTHGLY"/>
</dbReference>
<dbReference type="InterPro" id="IPR045864">
    <property type="entry name" value="aa-tRNA-synth_II/BPL/LPL"/>
</dbReference>
<evidence type="ECO:0000259" key="15">
    <source>
        <dbReference type="PROSITE" id="PS50862"/>
    </source>
</evidence>
<dbReference type="Pfam" id="PF03129">
    <property type="entry name" value="HGTP_anticodon"/>
    <property type="match status" value="1"/>
</dbReference>
<dbReference type="Gene3D" id="3.30.930.10">
    <property type="entry name" value="Bira Bifunctional Protein, Domain 2"/>
    <property type="match status" value="1"/>
</dbReference>
<keyword evidence="17" id="KW-1185">Reference proteome</keyword>
<dbReference type="GO" id="GO:0005739">
    <property type="term" value="C:mitochondrion"/>
    <property type="evidence" value="ECO:0007669"/>
    <property type="project" value="TreeGrafter"/>
</dbReference>
<comment type="similarity">
    <text evidence="2">Belongs to the class-II aminoacyl-tRNA synthetase family.</text>
</comment>
<dbReference type="SUPFAM" id="SSF55681">
    <property type="entry name" value="Class II aaRS and biotin synthetases"/>
    <property type="match status" value="1"/>
</dbReference>
<name>A0A9W8GLA7_9FUNG</name>
<dbReference type="FunFam" id="3.30.930.10:FF:000158">
    <property type="entry name" value="Glycyl-tRNA synthetase"/>
    <property type="match status" value="1"/>
</dbReference>
<dbReference type="Gene3D" id="3.30.40.230">
    <property type="match status" value="1"/>
</dbReference>
<keyword evidence="9" id="KW-0067">ATP-binding</keyword>
<comment type="subunit">
    <text evidence="3">Homodimer.</text>
</comment>
<protein>
    <recommendedName>
        <fullName evidence="4">glycine--tRNA ligase</fullName>
        <ecNumber evidence="4">6.1.1.14</ecNumber>
    </recommendedName>
    <alternativeName>
        <fullName evidence="12">Diadenosine tetraphosphate synthetase</fullName>
    </alternativeName>
</protein>
<feature type="domain" description="Aminoacyl-transfer RNA synthetases class-II family profile" evidence="15">
    <location>
        <begin position="245"/>
        <end position="588"/>
    </location>
</feature>
<feature type="region of interest" description="Disordered" evidence="14">
    <location>
        <begin position="178"/>
        <end position="198"/>
    </location>
</feature>
<evidence type="ECO:0000256" key="3">
    <source>
        <dbReference type="ARBA" id="ARBA00011738"/>
    </source>
</evidence>
<evidence type="ECO:0000313" key="16">
    <source>
        <dbReference type="EMBL" id="KAJ2688689.1"/>
    </source>
</evidence>
<evidence type="ECO:0000256" key="5">
    <source>
        <dbReference type="ARBA" id="ARBA00022490"/>
    </source>
</evidence>
<dbReference type="FunFam" id="3.30.720.200:FF:000001">
    <property type="entry name" value="Glycine--tRNA ligase 2"/>
    <property type="match status" value="1"/>
</dbReference>
<comment type="subcellular location">
    <subcellularLocation>
        <location evidence="1">Cytoplasm</location>
    </subcellularLocation>
</comment>
<dbReference type="GO" id="GO:0004820">
    <property type="term" value="F:glycine-tRNA ligase activity"/>
    <property type="evidence" value="ECO:0007669"/>
    <property type="project" value="UniProtKB-EC"/>
</dbReference>
<dbReference type="EC" id="6.1.1.14" evidence="4"/>
<evidence type="ECO:0000256" key="10">
    <source>
        <dbReference type="ARBA" id="ARBA00022917"/>
    </source>
</evidence>
<keyword evidence="8" id="KW-0547">Nucleotide-binding</keyword>
<dbReference type="InterPro" id="IPR036621">
    <property type="entry name" value="Anticodon-bd_dom_sf"/>
</dbReference>
<dbReference type="FunFam" id="3.40.50.800:FF:000004">
    <property type="entry name" value="Glycine--tRNA ligase 2"/>
    <property type="match status" value="1"/>
</dbReference>
<dbReference type="GO" id="GO:0005524">
    <property type="term" value="F:ATP binding"/>
    <property type="evidence" value="ECO:0007669"/>
    <property type="project" value="UniProtKB-KW"/>
</dbReference>
<reference evidence="16" key="1">
    <citation type="submission" date="2022-07" db="EMBL/GenBank/DDBJ databases">
        <title>Phylogenomic reconstructions and comparative analyses of Kickxellomycotina fungi.</title>
        <authorList>
            <person name="Reynolds N.K."/>
            <person name="Stajich J.E."/>
            <person name="Barry K."/>
            <person name="Grigoriev I.V."/>
            <person name="Crous P."/>
            <person name="Smith M.E."/>
        </authorList>
    </citation>
    <scope>NUCLEOTIDE SEQUENCE</scope>
    <source>
        <strain evidence="16">CBS 109367</strain>
    </source>
</reference>
<dbReference type="PROSITE" id="PS50862">
    <property type="entry name" value="AA_TRNA_LIGASE_II"/>
    <property type="match status" value="1"/>
</dbReference>
<evidence type="ECO:0000256" key="13">
    <source>
        <dbReference type="ARBA" id="ARBA00051967"/>
    </source>
</evidence>
<dbReference type="GO" id="GO:0070150">
    <property type="term" value="P:mitochondrial glycyl-tRNA aminoacylation"/>
    <property type="evidence" value="ECO:0007669"/>
    <property type="project" value="TreeGrafter"/>
</dbReference>
<dbReference type="Gene3D" id="3.30.720.200">
    <property type="match status" value="1"/>
</dbReference>
<evidence type="ECO:0000256" key="9">
    <source>
        <dbReference type="ARBA" id="ARBA00022840"/>
    </source>
</evidence>
<dbReference type="InterPro" id="IPR004154">
    <property type="entry name" value="Anticodon-bd"/>
</dbReference>
<evidence type="ECO:0000256" key="12">
    <source>
        <dbReference type="ARBA" id="ARBA00030057"/>
    </source>
</evidence>
<dbReference type="PANTHER" id="PTHR10745">
    <property type="entry name" value="GLYCYL-TRNA SYNTHETASE/DNA POLYMERASE SUBUNIT GAMMA-2"/>
    <property type="match status" value="1"/>
</dbReference>
<dbReference type="NCBIfam" id="NF003211">
    <property type="entry name" value="PRK04173.1"/>
    <property type="match status" value="1"/>
</dbReference>
<evidence type="ECO:0000256" key="8">
    <source>
        <dbReference type="ARBA" id="ARBA00022741"/>
    </source>
</evidence>
<dbReference type="AlphaFoldDB" id="A0A9W8GLA7"/>
<dbReference type="InterPro" id="IPR027031">
    <property type="entry name" value="Gly-tRNA_synthase/POLG2"/>
</dbReference>
<dbReference type="NCBIfam" id="TIGR00389">
    <property type="entry name" value="glyS_dimeric"/>
    <property type="match status" value="1"/>
</dbReference>